<keyword evidence="2" id="KW-1133">Transmembrane helix</keyword>
<evidence type="ECO:0000313" key="5">
    <source>
        <dbReference type="Proteomes" id="UP000294480"/>
    </source>
</evidence>
<dbReference type="Proteomes" id="UP000294480">
    <property type="component" value="Unassembled WGS sequence"/>
</dbReference>
<name>A0A4V3DJK1_9BURK</name>
<feature type="transmembrane region" description="Helical" evidence="2">
    <location>
        <begin position="229"/>
        <end position="246"/>
    </location>
</feature>
<gene>
    <name evidence="4" type="ORF">DFR44_1213</name>
</gene>
<keyword evidence="4" id="KW-0808">Transferase</keyword>
<sequence length="259" mass="29262">MNTLTIAILTQNEARKIGKCLASAAFADQVIVMDSGSTDQTVLIAKAAGAETYIESDWQGFAVQRNRILPHVTSDYIFFLDADEEITPQLRDEILSQVQSSADAIWEVFWEQFAFGRSLRPMNNNKSGGVQRMFKTASLSHFEGVVHEGAVMNSKNLSVKPLRSYLLHYSRDNIYDAILKLAQYSRLGAFKRQQKGKVGGIWRGFASAFALFFRLYVLRRGFLCGGAGFLYSFFVALECFFRYAMIKYDADSLSQFVKR</sequence>
<dbReference type="Pfam" id="PF00535">
    <property type="entry name" value="Glycos_transf_2"/>
    <property type="match status" value="1"/>
</dbReference>
<protein>
    <submittedName>
        <fullName evidence="4">Glycosyltransferase involved in cell wall biosynthesis</fullName>
    </submittedName>
</protein>
<evidence type="ECO:0000256" key="2">
    <source>
        <dbReference type="SAM" id="Phobius"/>
    </source>
</evidence>
<dbReference type="Gene3D" id="3.90.550.10">
    <property type="entry name" value="Spore Coat Polysaccharide Biosynthesis Protein SpsA, Chain A"/>
    <property type="match status" value="1"/>
</dbReference>
<evidence type="ECO:0000256" key="1">
    <source>
        <dbReference type="ARBA" id="ARBA00038494"/>
    </source>
</evidence>
<dbReference type="CDD" id="cd02511">
    <property type="entry name" value="Beta4Glucosyltransferase"/>
    <property type="match status" value="1"/>
</dbReference>
<keyword evidence="2" id="KW-0812">Transmembrane</keyword>
<proteinExistence type="inferred from homology"/>
<keyword evidence="2" id="KW-0472">Membrane</keyword>
<evidence type="ECO:0000259" key="3">
    <source>
        <dbReference type="Pfam" id="PF00535"/>
    </source>
</evidence>
<accession>A0A4V3DJK1</accession>
<feature type="domain" description="Glycosyltransferase 2-like" evidence="3">
    <location>
        <begin position="5"/>
        <end position="107"/>
    </location>
</feature>
<dbReference type="GO" id="GO:0016740">
    <property type="term" value="F:transferase activity"/>
    <property type="evidence" value="ECO:0007669"/>
    <property type="project" value="UniProtKB-KW"/>
</dbReference>
<comment type="caution">
    <text evidence="4">The sequence shown here is derived from an EMBL/GenBank/DDBJ whole genome shotgun (WGS) entry which is preliminary data.</text>
</comment>
<dbReference type="PANTHER" id="PTHR43630:SF2">
    <property type="entry name" value="GLYCOSYLTRANSFERASE"/>
    <property type="match status" value="1"/>
</dbReference>
<keyword evidence="5" id="KW-1185">Reference proteome</keyword>
<dbReference type="SUPFAM" id="SSF53448">
    <property type="entry name" value="Nucleotide-diphospho-sugar transferases"/>
    <property type="match status" value="1"/>
</dbReference>
<evidence type="ECO:0000313" key="4">
    <source>
        <dbReference type="EMBL" id="TDR30387.1"/>
    </source>
</evidence>
<dbReference type="InterPro" id="IPR001173">
    <property type="entry name" value="Glyco_trans_2-like"/>
</dbReference>
<dbReference type="OrthoDB" id="9815923at2"/>
<dbReference type="RefSeq" id="WP_133621151.1">
    <property type="nucleotide sequence ID" value="NZ_SNZE01000021.1"/>
</dbReference>
<dbReference type="InterPro" id="IPR029044">
    <property type="entry name" value="Nucleotide-diphossugar_trans"/>
</dbReference>
<feature type="transmembrane region" description="Helical" evidence="2">
    <location>
        <begin position="200"/>
        <end position="217"/>
    </location>
</feature>
<reference evidence="4 5" key="1">
    <citation type="submission" date="2019-03" db="EMBL/GenBank/DDBJ databases">
        <title>Genomic Encyclopedia of Type Strains, Phase IV (KMG-IV): sequencing the most valuable type-strain genomes for metagenomic binning, comparative biology and taxonomic classification.</title>
        <authorList>
            <person name="Goeker M."/>
        </authorList>
    </citation>
    <scope>NUCLEOTIDE SEQUENCE [LARGE SCALE GENOMIC DNA]</scope>
    <source>
        <strain evidence="4 5">DSM 102852</strain>
    </source>
</reference>
<dbReference type="EMBL" id="SNZE01000021">
    <property type="protein sequence ID" value="TDR30387.1"/>
    <property type="molecule type" value="Genomic_DNA"/>
</dbReference>
<dbReference type="AlphaFoldDB" id="A0A4V3DJK1"/>
<comment type="similarity">
    <text evidence="1">Belongs to the glycosyltransferase 2 family. WaaE/KdtX subfamily.</text>
</comment>
<dbReference type="PANTHER" id="PTHR43630">
    <property type="entry name" value="POLY-BETA-1,6-N-ACETYL-D-GLUCOSAMINE SYNTHASE"/>
    <property type="match status" value="1"/>
</dbReference>
<organism evidence="4 5">
    <name type="scientific">Hydromonas duriensis</name>
    <dbReference type="NCBI Taxonomy" id="1527608"/>
    <lineage>
        <taxon>Bacteria</taxon>
        <taxon>Pseudomonadati</taxon>
        <taxon>Pseudomonadota</taxon>
        <taxon>Betaproteobacteria</taxon>
        <taxon>Burkholderiales</taxon>
        <taxon>Burkholderiaceae</taxon>
        <taxon>Hydromonas</taxon>
    </lineage>
</organism>